<comment type="caution">
    <text evidence="3">The sequence shown here is derived from an EMBL/GenBank/DDBJ whole genome shotgun (WGS) entry which is preliminary data.</text>
</comment>
<proteinExistence type="predicted"/>
<evidence type="ECO:0000256" key="2">
    <source>
        <dbReference type="SAM" id="SignalP"/>
    </source>
</evidence>
<organism evidence="3 4">
    <name type="scientific">Ensete ventricosum</name>
    <name type="common">Abyssinian banana</name>
    <name type="synonym">Musa ensete</name>
    <dbReference type="NCBI Taxonomy" id="4639"/>
    <lineage>
        <taxon>Eukaryota</taxon>
        <taxon>Viridiplantae</taxon>
        <taxon>Streptophyta</taxon>
        <taxon>Embryophyta</taxon>
        <taxon>Tracheophyta</taxon>
        <taxon>Spermatophyta</taxon>
        <taxon>Magnoliopsida</taxon>
        <taxon>Liliopsida</taxon>
        <taxon>Zingiberales</taxon>
        <taxon>Musaceae</taxon>
        <taxon>Ensete</taxon>
    </lineage>
</organism>
<evidence type="ECO:0000256" key="1">
    <source>
        <dbReference type="SAM" id="MobiDB-lite"/>
    </source>
</evidence>
<dbReference type="AlphaFoldDB" id="A0A426XUB2"/>
<dbReference type="Proteomes" id="UP000287651">
    <property type="component" value="Unassembled WGS sequence"/>
</dbReference>
<protein>
    <recommendedName>
        <fullName evidence="5">Wound-responsive family protein</fullName>
    </recommendedName>
</protein>
<evidence type="ECO:0000313" key="3">
    <source>
        <dbReference type="EMBL" id="RRT43092.1"/>
    </source>
</evidence>
<name>A0A426XUB2_ENSVE</name>
<dbReference type="EMBL" id="AMZH03017371">
    <property type="protein sequence ID" value="RRT43092.1"/>
    <property type="molecule type" value="Genomic_DNA"/>
</dbReference>
<evidence type="ECO:0008006" key="5">
    <source>
        <dbReference type="Google" id="ProtNLM"/>
    </source>
</evidence>
<dbReference type="PANTHER" id="PTHR33090">
    <property type="entry name" value="DUF3774 DOMAIN PROTEIN-RELATED"/>
    <property type="match status" value="1"/>
</dbReference>
<gene>
    <name evidence="3" type="ORF">B296_00043112</name>
</gene>
<feature type="compositionally biased region" description="Polar residues" evidence="1">
    <location>
        <begin position="44"/>
        <end position="58"/>
    </location>
</feature>
<accession>A0A426XUB2</accession>
<keyword evidence="2" id="KW-0732">Signal</keyword>
<feature type="region of interest" description="Disordered" evidence="1">
    <location>
        <begin position="128"/>
        <end position="182"/>
    </location>
</feature>
<feature type="chain" id="PRO_5019094878" description="Wound-responsive family protein" evidence="2">
    <location>
        <begin position="21"/>
        <end position="271"/>
    </location>
</feature>
<feature type="region of interest" description="Disordered" evidence="1">
    <location>
        <begin position="44"/>
        <end position="78"/>
    </location>
</feature>
<reference evidence="3 4" key="1">
    <citation type="journal article" date="2014" name="Agronomy (Basel)">
        <title>A Draft Genome Sequence for Ensete ventricosum, the Drought-Tolerant Tree Against Hunger.</title>
        <authorList>
            <person name="Harrison J."/>
            <person name="Moore K.A."/>
            <person name="Paszkiewicz K."/>
            <person name="Jones T."/>
            <person name="Grant M."/>
            <person name="Ambacheew D."/>
            <person name="Muzemil S."/>
            <person name="Studholme D.J."/>
        </authorList>
    </citation>
    <scope>NUCLEOTIDE SEQUENCE [LARGE SCALE GENOMIC DNA]</scope>
</reference>
<dbReference type="InterPro" id="IPR022251">
    <property type="entry name" value="DUF3774_wound-induced"/>
</dbReference>
<dbReference type="Pfam" id="PF12609">
    <property type="entry name" value="DUF3774"/>
    <property type="match status" value="2"/>
</dbReference>
<evidence type="ECO:0000313" key="4">
    <source>
        <dbReference type="Proteomes" id="UP000287651"/>
    </source>
</evidence>
<feature type="signal peptide" evidence="2">
    <location>
        <begin position="1"/>
        <end position="20"/>
    </location>
</feature>
<sequence>MGCTSRACFVVAASMSAVEALKDQAGLCRWNYVLRSLQQRAKSSMGSLSQAKRTSSSVDTRRGWQAAAGKAKQSEEALRTRRQQRLCLGWLKKRAMVVVDSVTDANDGNIQTQRQDIDTYGFGKQRFVDNRSERGGGGVTRGSSRAVPMELRSRVPPPAGQTQHGAALSGQERRGGSGGESQAHREVLVQAHPLGLLGSQIGALKIWLLQAGLVLGVAASMNAVEALKDQAGLCRWNYVLRSLQQSAKDNSIGSLSQAKRTSSSINTRRRG</sequence>
<feature type="region of interest" description="Disordered" evidence="1">
    <location>
        <begin position="250"/>
        <end position="271"/>
    </location>
</feature>